<evidence type="ECO:0000313" key="8">
    <source>
        <dbReference type="EMBL" id="SMP80642.1"/>
    </source>
</evidence>
<dbReference type="CDD" id="cd03224">
    <property type="entry name" value="ABC_TM1139_LivF_branched"/>
    <property type="match status" value="1"/>
</dbReference>
<keyword evidence="5 8" id="KW-0067">ATP-binding</keyword>
<dbReference type="PANTHER" id="PTHR43820">
    <property type="entry name" value="HIGH-AFFINITY BRANCHED-CHAIN AMINO ACID TRANSPORT ATP-BINDING PROTEIN LIVF"/>
    <property type="match status" value="1"/>
</dbReference>
<comment type="similarity">
    <text evidence="1">Belongs to the ABC transporter superfamily.</text>
</comment>
<dbReference type="PROSITE" id="PS50893">
    <property type="entry name" value="ABC_TRANSPORTER_2"/>
    <property type="match status" value="1"/>
</dbReference>
<dbReference type="InterPro" id="IPR003439">
    <property type="entry name" value="ABC_transporter-like_ATP-bd"/>
</dbReference>
<dbReference type="InterPro" id="IPR003593">
    <property type="entry name" value="AAA+_ATPase"/>
</dbReference>
<sequence length="237" mass="25430">MMETPLLQVTDLQSGYAGSKVLNGVTLTLEKSEIVAIIGRNGVGKSTLLKTLIGILRTDSGAIELDGRDLSPLTPDVRAKAGLGYVPQGREIFPALTVEENLKVGLQMLASKGTTEMEMALSFFPVLRAKLRQKAGTMSGGEQQQLAIARVLVGKPRVLLLDEPSEGVQPSIVQSIAAKLVEISGSLGIGVLLVEQNMNMVEMAATRCCVMDKGKVVEHLTKQQLNDAELMRRHLAV</sequence>
<keyword evidence="6" id="KW-0029">Amino-acid transport</keyword>
<dbReference type="EMBL" id="FXUL01000037">
    <property type="protein sequence ID" value="SMP80642.1"/>
    <property type="molecule type" value="Genomic_DNA"/>
</dbReference>
<evidence type="ECO:0000256" key="6">
    <source>
        <dbReference type="ARBA" id="ARBA00022970"/>
    </source>
</evidence>
<gene>
    <name evidence="8" type="ORF">SAMN06295970_13715</name>
</gene>
<dbReference type="SMART" id="SM00382">
    <property type="entry name" value="AAA"/>
    <property type="match status" value="1"/>
</dbReference>
<accession>A0ABY1QVR8</accession>
<keyword evidence="2" id="KW-0813">Transport</keyword>
<keyword evidence="3" id="KW-0472">Membrane</keyword>
<dbReference type="Pfam" id="PF00005">
    <property type="entry name" value="ABC_tran"/>
    <property type="match status" value="1"/>
</dbReference>
<evidence type="ECO:0000256" key="5">
    <source>
        <dbReference type="ARBA" id="ARBA00022840"/>
    </source>
</evidence>
<evidence type="ECO:0000313" key="9">
    <source>
        <dbReference type="Proteomes" id="UP001158049"/>
    </source>
</evidence>
<feature type="domain" description="ABC transporter" evidence="7">
    <location>
        <begin position="7"/>
        <end position="237"/>
    </location>
</feature>
<proteinExistence type="inferred from homology"/>
<dbReference type="Proteomes" id="UP001158049">
    <property type="component" value="Unassembled WGS sequence"/>
</dbReference>
<dbReference type="Gene3D" id="3.40.50.300">
    <property type="entry name" value="P-loop containing nucleotide triphosphate hydrolases"/>
    <property type="match status" value="1"/>
</dbReference>
<evidence type="ECO:0000256" key="1">
    <source>
        <dbReference type="ARBA" id="ARBA00005417"/>
    </source>
</evidence>
<evidence type="ECO:0000256" key="3">
    <source>
        <dbReference type="ARBA" id="ARBA00022475"/>
    </source>
</evidence>
<dbReference type="InterPro" id="IPR027417">
    <property type="entry name" value="P-loop_NTPase"/>
</dbReference>
<dbReference type="InterPro" id="IPR052156">
    <property type="entry name" value="BCAA_Transport_ATP-bd_LivF"/>
</dbReference>
<evidence type="ECO:0000256" key="4">
    <source>
        <dbReference type="ARBA" id="ARBA00022741"/>
    </source>
</evidence>
<keyword evidence="9" id="KW-1185">Reference proteome</keyword>
<keyword evidence="4" id="KW-0547">Nucleotide-binding</keyword>
<name>A0ABY1QVR8_9BURK</name>
<protein>
    <submittedName>
        <fullName evidence="8">Amino acid/amide ABC transporter ATP-binding protein 2, HAAT family</fullName>
    </submittedName>
</protein>
<organism evidence="8 9">
    <name type="scientific">Noviherbaspirillum suwonense</name>
    <dbReference type="NCBI Taxonomy" id="1224511"/>
    <lineage>
        <taxon>Bacteria</taxon>
        <taxon>Pseudomonadati</taxon>
        <taxon>Pseudomonadota</taxon>
        <taxon>Betaproteobacteria</taxon>
        <taxon>Burkholderiales</taxon>
        <taxon>Oxalobacteraceae</taxon>
        <taxon>Noviherbaspirillum</taxon>
    </lineage>
</organism>
<evidence type="ECO:0000259" key="7">
    <source>
        <dbReference type="PROSITE" id="PS50893"/>
    </source>
</evidence>
<dbReference type="PANTHER" id="PTHR43820:SF5">
    <property type="entry name" value="HIGH-AFFINITY BRANCHED-CHAIN AMINO ACID TRANSPORT ATP-BINDING PROTEIN"/>
    <property type="match status" value="1"/>
</dbReference>
<evidence type="ECO:0000256" key="2">
    <source>
        <dbReference type="ARBA" id="ARBA00022448"/>
    </source>
</evidence>
<dbReference type="SUPFAM" id="SSF52540">
    <property type="entry name" value="P-loop containing nucleoside triphosphate hydrolases"/>
    <property type="match status" value="1"/>
</dbReference>
<dbReference type="GO" id="GO:0005524">
    <property type="term" value="F:ATP binding"/>
    <property type="evidence" value="ECO:0007669"/>
    <property type="project" value="UniProtKB-KW"/>
</dbReference>
<keyword evidence="3" id="KW-1003">Cell membrane</keyword>
<reference evidence="8 9" key="1">
    <citation type="submission" date="2017-05" db="EMBL/GenBank/DDBJ databases">
        <authorList>
            <person name="Varghese N."/>
            <person name="Submissions S."/>
        </authorList>
    </citation>
    <scope>NUCLEOTIDE SEQUENCE [LARGE SCALE GENOMIC DNA]</scope>
    <source>
        <strain evidence="8 9">DSM 26001</strain>
    </source>
</reference>
<comment type="caution">
    <text evidence="8">The sequence shown here is derived from an EMBL/GenBank/DDBJ whole genome shotgun (WGS) entry which is preliminary data.</text>
</comment>